<organism evidence="2 3">
    <name type="scientific">Corynebacterium sanguinis</name>
    <dbReference type="NCBI Taxonomy" id="2594913"/>
    <lineage>
        <taxon>Bacteria</taxon>
        <taxon>Bacillati</taxon>
        <taxon>Actinomycetota</taxon>
        <taxon>Actinomycetes</taxon>
        <taxon>Mycobacteriales</taxon>
        <taxon>Corynebacteriaceae</taxon>
        <taxon>Corynebacterium</taxon>
    </lineage>
</organism>
<keyword evidence="3" id="KW-1185">Reference proteome</keyword>
<gene>
    <name evidence="2" type="ORF">H0H28_13980</name>
</gene>
<feature type="transmembrane region" description="Helical" evidence="1">
    <location>
        <begin position="6"/>
        <end position="31"/>
    </location>
</feature>
<accession>A0A838WVP7</accession>
<keyword evidence="1" id="KW-1133">Transmembrane helix</keyword>
<proteinExistence type="predicted"/>
<sequence length="241" mass="24994">MSHSAVAESVIVVVLLLTVVGAGRISCVFWLRDNVGGLSVRRCGVVVVLFGVVLISGCSATADVTVSGETSVSEPVVSESDSAGPAAFHFDSGDLIIGPFNPEEVKHNLFNPCTEISDAEFAAAGLVKSDVQPGTTTVQFVKGCSVETNDPYKTILLVTNAADKNIILASSPELGSPISEPPESFAYGSTDGSDDMCDVAVETDRGTFSVSIGTLKSGTDADTLCEEAGELLNRLFVANNL</sequence>
<keyword evidence="1" id="KW-0812">Transmembrane</keyword>
<comment type="caution">
    <text evidence="2">The sequence shown here is derived from an EMBL/GenBank/DDBJ whole genome shotgun (WGS) entry which is preliminary data.</text>
</comment>
<dbReference type="Proteomes" id="UP000580709">
    <property type="component" value="Unassembled WGS sequence"/>
</dbReference>
<dbReference type="InterPro" id="IPR024520">
    <property type="entry name" value="DUF3558"/>
</dbReference>
<feature type="transmembrane region" description="Helical" evidence="1">
    <location>
        <begin position="43"/>
        <end position="62"/>
    </location>
</feature>
<reference evidence="2 3" key="1">
    <citation type="submission" date="2020-07" db="EMBL/GenBank/DDBJ databases">
        <authorList>
            <person name="Khare M."/>
        </authorList>
    </citation>
    <scope>NUCLEOTIDE SEQUENCE [LARGE SCALE GENOMIC DNA]</scope>
    <source>
        <strain evidence="2 3">P8776</strain>
    </source>
</reference>
<evidence type="ECO:0000256" key="1">
    <source>
        <dbReference type="SAM" id="Phobius"/>
    </source>
</evidence>
<evidence type="ECO:0000313" key="3">
    <source>
        <dbReference type="Proteomes" id="UP000580709"/>
    </source>
</evidence>
<keyword evidence="1" id="KW-0472">Membrane</keyword>
<dbReference type="AlphaFoldDB" id="A0A838WVP7"/>
<dbReference type="Pfam" id="PF12079">
    <property type="entry name" value="DUF3558"/>
    <property type="match status" value="1"/>
</dbReference>
<dbReference type="EMBL" id="JACEOR010000680">
    <property type="protein sequence ID" value="MBA4506392.1"/>
    <property type="molecule type" value="Genomic_DNA"/>
</dbReference>
<name>A0A838WVP7_9CORY</name>
<dbReference type="RefSeq" id="WP_181730270.1">
    <property type="nucleotide sequence ID" value="NZ_JACEOR010000680.1"/>
</dbReference>
<protein>
    <submittedName>
        <fullName evidence="2">DUF3558 domain-containing protein</fullName>
    </submittedName>
</protein>
<evidence type="ECO:0000313" key="2">
    <source>
        <dbReference type="EMBL" id="MBA4506392.1"/>
    </source>
</evidence>